<accession>A0AAW1TT40</accession>
<gene>
    <name evidence="4" type="ORF">WA026_011593</name>
</gene>
<sequence>MTSKFPYFLILLNLLAINGEDTQANCEIDTSNTGAVEYVCPPSPYSTKTSIHVYSKLLIIDCNNTEVLDDTVLPRGNHNNIFKLVLKKCPLPAKGFKDLVNRFNITSLKELTFTLGTAANYTIEANELTGLEELDSLDLSESNILTLNGEIFKNTPNLSILKMNRNEIKLNENLFDNLQNLTNIAMFSNGIRTIPNNTFKKLTKLKTLELWNNKIGDLKRGMFDGLKELKLLELSKNRIQFIENDTFKDLTSLAYLNLAKNVIPELTRKVFENCRNIEIIWLKYNGLMFLRDDVFSQFHKLEVVYLSDNNLMELQKMYSRVRKTYVKYICLIIL</sequence>
<dbReference type="Gene3D" id="3.80.10.10">
    <property type="entry name" value="Ribonuclease Inhibitor"/>
    <property type="match status" value="2"/>
</dbReference>
<dbReference type="FunFam" id="3.80.10.10:FF:001164">
    <property type="entry name" value="GH01279p"/>
    <property type="match status" value="1"/>
</dbReference>
<dbReference type="SMART" id="SM00369">
    <property type="entry name" value="LRR_TYP"/>
    <property type="match status" value="6"/>
</dbReference>
<evidence type="ECO:0000313" key="5">
    <source>
        <dbReference type="Proteomes" id="UP001431783"/>
    </source>
</evidence>
<dbReference type="PANTHER" id="PTHR24366">
    <property type="entry name" value="IG(IMMUNOGLOBULIN) AND LRR(LEUCINE RICH REPEAT) DOMAINS"/>
    <property type="match status" value="1"/>
</dbReference>
<evidence type="ECO:0000256" key="3">
    <source>
        <dbReference type="SAM" id="SignalP"/>
    </source>
</evidence>
<keyword evidence="2" id="KW-0677">Repeat</keyword>
<dbReference type="Proteomes" id="UP001431783">
    <property type="component" value="Unassembled WGS sequence"/>
</dbReference>
<dbReference type="InterPro" id="IPR032675">
    <property type="entry name" value="LRR_dom_sf"/>
</dbReference>
<dbReference type="InterPro" id="IPR001611">
    <property type="entry name" value="Leu-rich_rpt"/>
</dbReference>
<dbReference type="SUPFAM" id="SSF52058">
    <property type="entry name" value="L domain-like"/>
    <property type="match status" value="1"/>
</dbReference>
<feature type="chain" id="PRO_5043766303" evidence="3">
    <location>
        <begin position="25"/>
        <end position="334"/>
    </location>
</feature>
<dbReference type="AlphaFoldDB" id="A0AAW1TT40"/>
<keyword evidence="3" id="KW-0732">Signal</keyword>
<dbReference type="InterPro" id="IPR003591">
    <property type="entry name" value="Leu-rich_rpt_typical-subtyp"/>
</dbReference>
<keyword evidence="1" id="KW-0433">Leucine-rich repeat</keyword>
<dbReference type="EMBL" id="JARQZJ010000005">
    <property type="protein sequence ID" value="KAK9871326.1"/>
    <property type="molecule type" value="Genomic_DNA"/>
</dbReference>
<organism evidence="4 5">
    <name type="scientific">Henosepilachna vigintioctopunctata</name>
    <dbReference type="NCBI Taxonomy" id="420089"/>
    <lineage>
        <taxon>Eukaryota</taxon>
        <taxon>Metazoa</taxon>
        <taxon>Ecdysozoa</taxon>
        <taxon>Arthropoda</taxon>
        <taxon>Hexapoda</taxon>
        <taxon>Insecta</taxon>
        <taxon>Pterygota</taxon>
        <taxon>Neoptera</taxon>
        <taxon>Endopterygota</taxon>
        <taxon>Coleoptera</taxon>
        <taxon>Polyphaga</taxon>
        <taxon>Cucujiformia</taxon>
        <taxon>Coccinelloidea</taxon>
        <taxon>Coccinellidae</taxon>
        <taxon>Epilachninae</taxon>
        <taxon>Epilachnini</taxon>
        <taxon>Henosepilachna</taxon>
    </lineage>
</organism>
<keyword evidence="5" id="KW-1185">Reference proteome</keyword>
<evidence type="ECO:0000256" key="2">
    <source>
        <dbReference type="ARBA" id="ARBA00022737"/>
    </source>
</evidence>
<name>A0AAW1TT40_9CUCU</name>
<feature type="signal peptide" evidence="3">
    <location>
        <begin position="1"/>
        <end position="24"/>
    </location>
</feature>
<evidence type="ECO:0000256" key="1">
    <source>
        <dbReference type="ARBA" id="ARBA00022614"/>
    </source>
</evidence>
<dbReference type="Pfam" id="PF13855">
    <property type="entry name" value="LRR_8"/>
    <property type="match status" value="2"/>
</dbReference>
<proteinExistence type="predicted"/>
<comment type="caution">
    <text evidence="4">The sequence shown here is derived from an EMBL/GenBank/DDBJ whole genome shotgun (WGS) entry which is preliminary data.</text>
</comment>
<protein>
    <submittedName>
        <fullName evidence="4">Uncharacterized protein</fullName>
    </submittedName>
</protein>
<evidence type="ECO:0000313" key="4">
    <source>
        <dbReference type="EMBL" id="KAK9871326.1"/>
    </source>
</evidence>
<reference evidence="4 5" key="1">
    <citation type="submission" date="2023-03" db="EMBL/GenBank/DDBJ databases">
        <title>Genome insight into feeding habits of ladybird beetles.</title>
        <authorList>
            <person name="Li H.-S."/>
            <person name="Huang Y.-H."/>
            <person name="Pang H."/>
        </authorList>
    </citation>
    <scope>NUCLEOTIDE SEQUENCE [LARGE SCALE GENOMIC DNA]</scope>
    <source>
        <strain evidence="4">SYSU_2023b</strain>
        <tissue evidence="4">Whole body</tissue>
    </source>
</reference>
<dbReference type="PANTHER" id="PTHR24366:SF96">
    <property type="entry name" value="LEUCINE RICH REPEAT CONTAINING 53"/>
    <property type="match status" value="1"/>
</dbReference>